<reference evidence="1 2" key="1">
    <citation type="submission" date="2016-03" db="EMBL/GenBank/DDBJ databases">
        <title>Draft genome sequence of Gluconobacter cerinus strain CECT 9110.</title>
        <authorList>
            <person name="Sainz F."/>
            <person name="Mas A."/>
            <person name="Torija M.J."/>
        </authorList>
    </citation>
    <scope>NUCLEOTIDE SEQUENCE [LARGE SCALE GENOMIC DNA]</scope>
    <source>
        <strain evidence="1 2">CECT 9110</strain>
    </source>
</reference>
<dbReference type="Proteomes" id="UP000077786">
    <property type="component" value="Unassembled WGS sequence"/>
</dbReference>
<evidence type="ECO:0000313" key="2">
    <source>
        <dbReference type="Proteomes" id="UP000077786"/>
    </source>
</evidence>
<evidence type="ECO:0000313" key="1">
    <source>
        <dbReference type="EMBL" id="OAJ65998.1"/>
    </source>
</evidence>
<dbReference type="EMBL" id="LUTU01000026">
    <property type="protein sequence ID" value="OAJ65998.1"/>
    <property type="molecule type" value="Genomic_DNA"/>
</dbReference>
<gene>
    <name evidence="1" type="ORF">A0123_03365</name>
</gene>
<comment type="caution">
    <text evidence="1">The sequence shown here is derived from an EMBL/GenBank/DDBJ whole genome shotgun (WGS) entry which is preliminary data.</text>
</comment>
<proteinExistence type="predicted"/>
<accession>A0A1B6VG08</accession>
<protein>
    <submittedName>
        <fullName evidence="1">Uncharacterized protein</fullName>
    </submittedName>
</protein>
<sequence length="69" mass="7516">MQPLRVVEIIDVGCDSLLDVLTAHPGLLPQEFSFQGLEEAFRDSIVPAVSLSAHGHDKAMGRKEFAVIL</sequence>
<dbReference type="AlphaFoldDB" id="A0A1B6VG08"/>
<organism evidence="1 2">
    <name type="scientific">Gluconobacter cerinus</name>
    <dbReference type="NCBI Taxonomy" id="38307"/>
    <lineage>
        <taxon>Bacteria</taxon>
        <taxon>Pseudomonadati</taxon>
        <taxon>Pseudomonadota</taxon>
        <taxon>Alphaproteobacteria</taxon>
        <taxon>Acetobacterales</taxon>
        <taxon>Acetobacteraceae</taxon>
        <taxon>Gluconobacter</taxon>
    </lineage>
</organism>
<name>A0A1B6VG08_9PROT</name>